<dbReference type="Gene3D" id="1.20.5.4130">
    <property type="match status" value="1"/>
</dbReference>
<protein>
    <recommendedName>
        <fullName evidence="7">Disease resistance N-terminal domain-containing protein</fullName>
    </recommendedName>
</protein>
<evidence type="ECO:0000256" key="6">
    <source>
        <dbReference type="SAM" id="Coils"/>
    </source>
</evidence>
<dbReference type="InterPro" id="IPR038005">
    <property type="entry name" value="RX-like_CC"/>
</dbReference>
<reference evidence="8" key="2">
    <citation type="journal article" date="2015" name="Data Brief">
        <title>Shoot transcriptome of the giant reed, Arundo donax.</title>
        <authorList>
            <person name="Barrero R.A."/>
            <person name="Guerrero F.D."/>
            <person name="Moolhuijzen P."/>
            <person name="Goolsby J.A."/>
            <person name="Tidwell J."/>
            <person name="Bellgard S.E."/>
            <person name="Bellgard M.I."/>
        </authorList>
    </citation>
    <scope>NUCLEOTIDE SEQUENCE</scope>
    <source>
        <tissue evidence="8">Shoot tissue taken approximately 20 cm above the soil surface</tissue>
    </source>
</reference>
<dbReference type="EMBL" id="GBRH01166675">
    <property type="protein sequence ID" value="JAE31221.1"/>
    <property type="molecule type" value="Transcribed_RNA"/>
</dbReference>
<evidence type="ECO:0000313" key="8">
    <source>
        <dbReference type="EMBL" id="JAE31221.1"/>
    </source>
</evidence>
<dbReference type="PANTHER" id="PTHR19338:SF75">
    <property type="entry name" value="OS08G0170100 PROTEIN"/>
    <property type="match status" value="1"/>
</dbReference>
<evidence type="ECO:0000256" key="3">
    <source>
        <dbReference type="ARBA" id="ARBA00022737"/>
    </source>
</evidence>
<evidence type="ECO:0000256" key="2">
    <source>
        <dbReference type="ARBA" id="ARBA00022614"/>
    </source>
</evidence>
<dbReference type="CDD" id="cd14798">
    <property type="entry name" value="RX-CC_like"/>
    <property type="match status" value="1"/>
</dbReference>
<keyword evidence="5" id="KW-0611">Plant defense</keyword>
<keyword evidence="2" id="KW-0433">Leucine-rich repeat</keyword>
<keyword evidence="6" id="KW-0175">Coiled coil</keyword>
<dbReference type="AlphaFoldDB" id="A0A0A9H8P6"/>
<dbReference type="GO" id="GO:0006952">
    <property type="term" value="P:defense response"/>
    <property type="evidence" value="ECO:0007669"/>
    <property type="project" value="UniProtKB-KW"/>
</dbReference>
<keyword evidence="4" id="KW-0547">Nucleotide-binding</keyword>
<evidence type="ECO:0000259" key="7">
    <source>
        <dbReference type="Pfam" id="PF18052"/>
    </source>
</evidence>
<dbReference type="PANTHER" id="PTHR19338">
    <property type="entry name" value="TRANSLOCASE OF INNER MITOCHONDRIAL MEMBRANE 13 HOMOLOG"/>
    <property type="match status" value="1"/>
</dbReference>
<sequence length="158" mass="18180">MDIATGAMNALLPKLGKLLVSEYKQQKGVKDEIEELEKELTSMNAALRKLSKVPADQLDEQVKIWTSDVRELSYDIEDVVDTFMLNDKGREHTKLFRFKGLIGKATNLYKKAKTNHQIHSVVKDIMDQVRKVTERRDRYKVDDIAARLSMVTVDHYKG</sequence>
<evidence type="ECO:0000256" key="5">
    <source>
        <dbReference type="ARBA" id="ARBA00022821"/>
    </source>
</evidence>
<name>A0A0A9H8P6_ARUDO</name>
<dbReference type="InterPro" id="IPR041118">
    <property type="entry name" value="Rx_N"/>
</dbReference>
<evidence type="ECO:0000256" key="1">
    <source>
        <dbReference type="ARBA" id="ARBA00008894"/>
    </source>
</evidence>
<evidence type="ECO:0000256" key="4">
    <source>
        <dbReference type="ARBA" id="ARBA00022741"/>
    </source>
</evidence>
<reference evidence="8" key="1">
    <citation type="submission" date="2014-09" db="EMBL/GenBank/DDBJ databases">
        <authorList>
            <person name="Magalhaes I.L.F."/>
            <person name="Oliveira U."/>
            <person name="Santos F.R."/>
            <person name="Vidigal T.H.D.A."/>
            <person name="Brescovit A.D."/>
            <person name="Santos A.J."/>
        </authorList>
    </citation>
    <scope>NUCLEOTIDE SEQUENCE</scope>
    <source>
        <tissue evidence="8">Shoot tissue taken approximately 20 cm above the soil surface</tissue>
    </source>
</reference>
<dbReference type="Pfam" id="PF18052">
    <property type="entry name" value="Rx_N"/>
    <property type="match status" value="1"/>
</dbReference>
<organism evidence="8">
    <name type="scientific">Arundo donax</name>
    <name type="common">Giant reed</name>
    <name type="synonym">Donax arundinaceus</name>
    <dbReference type="NCBI Taxonomy" id="35708"/>
    <lineage>
        <taxon>Eukaryota</taxon>
        <taxon>Viridiplantae</taxon>
        <taxon>Streptophyta</taxon>
        <taxon>Embryophyta</taxon>
        <taxon>Tracheophyta</taxon>
        <taxon>Spermatophyta</taxon>
        <taxon>Magnoliopsida</taxon>
        <taxon>Liliopsida</taxon>
        <taxon>Poales</taxon>
        <taxon>Poaceae</taxon>
        <taxon>PACMAD clade</taxon>
        <taxon>Arundinoideae</taxon>
        <taxon>Arundineae</taxon>
        <taxon>Arundo</taxon>
    </lineage>
</organism>
<feature type="coiled-coil region" evidence="6">
    <location>
        <begin position="19"/>
        <end position="53"/>
    </location>
</feature>
<dbReference type="GO" id="GO:0000166">
    <property type="term" value="F:nucleotide binding"/>
    <property type="evidence" value="ECO:0007669"/>
    <property type="project" value="UniProtKB-KW"/>
</dbReference>
<feature type="domain" description="Disease resistance N-terminal" evidence="7">
    <location>
        <begin position="7"/>
        <end position="93"/>
    </location>
</feature>
<keyword evidence="3" id="KW-0677">Repeat</keyword>
<proteinExistence type="inferred from homology"/>
<accession>A0A0A9H8P6</accession>
<comment type="similarity">
    <text evidence="1">Belongs to the disease resistance NB-LRR family.</text>
</comment>